<dbReference type="AlphaFoldDB" id="A0A645HDN8"/>
<gene>
    <name evidence="1" type="ORF">SDC9_184352</name>
</gene>
<dbReference type="EMBL" id="VSSQ01091208">
    <property type="protein sequence ID" value="MPN36840.1"/>
    <property type="molecule type" value="Genomic_DNA"/>
</dbReference>
<protein>
    <submittedName>
        <fullName evidence="1">Uncharacterized protein</fullName>
    </submittedName>
</protein>
<comment type="caution">
    <text evidence="1">The sequence shown here is derived from an EMBL/GenBank/DDBJ whole genome shotgun (WGS) entry which is preliminary data.</text>
</comment>
<proteinExistence type="predicted"/>
<evidence type="ECO:0000313" key="1">
    <source>
        <dbReference type="EMBL" id="MPN36840.1"/>
    </source>
</evidence>
<name>A0A645HDN8_9ZZZZ</name>
<accession>A0A645HDN8</accession>
<organism evidence="1">
    <name type="scientific">bioreactor metagenome</name>
    <dbReference type="NCBI Taxonomy" id="1076179"/>
    <lineage>
        <taxon>unclassified sequences</taxon>
        <taxon>metagenomes</taxon>
        <taxon>ecological metagenomes</taxon>
    </lineage>
</organism>
<reference evidence="1" key="1">
    <citation type="submission" date="2019-08" db="EMBL/GenBank/DDBJ databases">
        <authorList>
            <person name="Kucharzyk K."/>
            <person name="Murdoch R.W."/>
            <person name="Higgins S."/>
            <person name="Loffler F."/>
        </authorList>
    </citation>
    <scope>NUCLEOTIDE SEQUENCE</scope>
</reference>
<sequence length="198" mass="20442">MAEASILVPPANCGSSNTPTGPFQTMVPALATISASLTALFGPTSRMRSWALTSSMQILLARARAETSSATTTSVGSGTSAPRAFMMSMIACASLTRSGSASDSPMRLPEASRKVLAMPPPTINWSTLSASERRMVSLDETLEPPTIATSGRFGSCSALDRASISAPISTPAQATGAYLAMPWVVASARWAVPKASLT</sequence>